<gene>
    <name evidence="8" type="ORF">ATK74_2896</name>
</gene>
<dbReference type="Pfam" id="PF08281">
    <property type="entry name" value="Sigma70_r4_2"/>
    <property type="match status" value="1"/>
</dbReference>
<sequence>MTILQGVVVAEPIRAAATLGYGSFEEYVTLRSSALLRFASLITGNREDAHDVVQEALAGLYPKWTRVAASGQVEAYVRRSIVNAHVSAWRKVRRLHVVEDPAELHAAPTVADASAVLADADQAARLCRELPPQQRAAVVLRFYEDRSFAEIGTILGCPEATARSHVHRALVALRARLEGGRDD</sequence>
<dbReference type="InterPro" id="IPR014325">
    <property type="entry name" value="RNA_pol_sigma-E_actinobac"/>
</dbReference>
<comment type="similarity">
    <text evidence="1">Belongs to the sigma-70 factor family. ECF subfamily.</text>
</comment>
<dbReference type="PANTHER" id="PTHR43133">
    <property type="entry name" value="RNA POLYMERASE ECF-TYPE SIGMA FACTO"/>
    <property type="match status" value="1"/>
</dbReference>
<dbReference type="InterPro" id="IPR013324">
    <property type="entry name" value="RNA_pol_sigma_r3/r4-like"/>
</dbReference>
<dbReference type="Gene3D" id="1.10.10.10">
    <property type="entry name" value="Winged helix-like DNA-binding domain superfamily/Winged helix DNA-binding domain"/>
    <property type="match status" value="1"/>
</dbReference>
<evidence type="ECO:0000256" key="1">
    <source>
        <dbReference type="ARBA" id="ARBA00010641"/>
    </source>
</evidence>
<keyword evidence="5" id="KW-0804">Transcription</keyword>
<comment type="caution">
    <text evidence="8">The sequence shown here is derived from an EMBL/GenBank/DDBJ whole genome shotgun (WGS) entry which is preliminary data.</text>
</comment>
<evidence type="ECO:0000313" key="9">
    <source>
        <dbReference type="Proteomes" id="UP000226079"/>
    </source>
</evidence>
<dbReference type="PANTHER" id="PTHR43133:SF50">
    <property type="entry name" value="ECF RNA POLYMERASE SIGMA FACTOR SIGM"/>
    <property type="match status" value="1"/>
</dbReference>
<dbReference type="InterPro" id="IPR014284">
    <property type="entry name" value="RNA_pol_sigma-70_dom"/>
</dbReference>
<organism evidence="8 9">
    <name type="scientific">Propionicimonas paludicola</name>
    <dbReference type="NCBI Taxonomy" id="185243"/>
    <lineage>
        <taxon>Bacteria</taxon>
        <taxon>Bacillati</taxon>
        <taxon>Actinomycetota</taxon>
        <taxon>Actinomycetes</taxon>
        <taxon>Propionibacteriales</taxon>
        <taxon>Nocardioidaceae</taxon>
        <taxon>Propionicimonas</taxon>
    </lineage>
</organism>
<accession>A0A2A9CXC0</accession>
<name>A0A2A9CXC0_9ACTN</name>
<dbReference type="InterPro" id="IPR039425">
    <property type="entry name" value="RNA_pol_sigma-70-like"/>
</dbReference>
<dbReference type="SUPFAM" id="SSF88659">
    <property type="entry name" value="Sigma3 and sigma4 domains of RNA polymerase sigma factors"/>
    <property type="match status" value="1"/>
</dbReference>
<dbReference type="NCBIfam" id="TIGR02937">
    <property type="entry name" value="sigma70-ECF"/>
    <property type="match status" value="1"/>
</dbReference>
<dbReference type="CDD" id="cd06171">
    <property type="entry name" value="Sigma70_r4"/>
    <property type="match status" value="1"/>
</dbReference>
<dbReference type="SUPFAM" id="SSF88946">
    <property type="entry name" value="Sigma2 domain of RNA polymerase sigma factors"/>
    <property type="match status" value="1"/>
</dbReference>
<dbReference type="InterPro" id="IPR013325">
    <property type="entry name" value="RNA_pol_sigma_r2"/>
</dbReference>
<feature type="domain" description="RNA polymerase sigma-70 region 2" evidence="6">
    <location>
        <begin position="34"/>
        <end position="94"/>
    </location>
</feature>
<keyword evidence="4" id="KW-0238">DNA-binding</keyword>
<dbReference type="AlphaFoldDB" id="A0A2A9CXC0"/>
<keyword evidence="9" id="KW-1185">Reference proteome</keyword>
<dbReference type="Proteomes" id="UP000226079">
    <property type="component" value="Unassembled WGS sequence"/>
</dbReference>
<dbReference type="InterPro" id="IPR013249">
    <property type="entry name" value="RNA_pol_sigma70_r4_t2"/>
</dbReference>
<dbReference type="RefSeq" id="WP_245840962.1">
    <property type="nucleotide sequence ID" value="NZ_PDJC01000001.1"/>
</dbReference>
<dbReference type="GO" id="GO:0016987">
    <property type="term" value="F:sigma factor activity"/>
    <property type="evidence" value="ECO:0007669"/>
    <property type="project" value="UniProtKB-KW"/>
</dbReference>
<dbReference type="EMBL" id="PDJC01000001">
    <property type="protein sequence ID" value="PFG18312.1"/>
    <property type="molecule type" value="Genomic_DNA"/>
</dbReference>
<reference evidence="8 9" key="1">
    <citation type="submission" date="2017-10" db="EMBL/GenBank/DDBJ databases">
        <title>Sequencing the genomes of 1000 actinobacteria strains.</title>
        <authorList>
            <person name="Klenk H.-P."/>
        </authorList>
    </citation>
    <scope>NUCLEOTIDE SEQUENCE [LARGE SCALE GENOMIC DNA]</scope>
    <source>
        <strain evidence="8 9">DSM 15597</strain>
    </source>
</reference>
<evidence type="ECO:0000259" key="7">
    <source>
        <dbReference type="Pfam" id="PF08281"/>
    </source>
</evidence>
<protein>
    <submittedName>
        <fullName evidence="8">RNA polymerase sigma-70 factor (Sigma-E family)</fullName>
    </submittedName>
</protein>
<evidence type="ECO:0000256" key="2">
    <source>
        <dbReference type="ARBA" id="ARBA00023015"/>
    </source>
</evidence>
<evidence type="ECO:0000256" key="3">
    <source>
        <dbReference type="ARBA" id="ARBA00023082"/>
    </source>
</evidence>
<dbReference type="Gene3D" id="1.10.1740.10">
    <property type="match status" value="1"/>
</dbReference>
<dbReference type="InterPro" id="IPR036388">
    <property type="entry name" value="WH-like_DNA-bd_sf"/>
</dbReference>
<dbReference type="GO" id="GO:0003677">
    <property type="term" value="F:DNA binding"/>
    <property type="evidence" value="ECO:0007669"/>
    <property type="project" value="UniProtKB-KW"/>
</dbReference>
<feature type="domain" description="RNA polymerase sigma factor 70 region 4 type 2" evidence="7">
    <location>
        <begin position="125"/>
        <end position="173"/>
    </location>
</feature>
<dbReference type="GO" id="GO:0006352">
    <property type="term" value="P:DNA-templated transcription initiation"/>
    <property type="evidence" value="ECO:0007669"/>
    <property type="project" value="InterPro"/>
</dbReference>
<keyword evidence="2" id="KW-0805">Transcription regulation</keyword>
<evidence type="ECO:0000313" key="8">
    <source>
        <dbReference type="EMBL" id="PFG18312.1"/>
    </source>
</evidence>
<proteinExistence type="inferred from homology"/>
<keyword evidence="3" id="KW-0731">Sigma factor</keyword>
<dbReference type="InterPro" id="IPR007627">
    <property type="entry name" value="RNA_pol_sigma70_r2"/>
</dbReference>
<dbReference type="NCBIfam" id="TIGR02983">
    <property type="entry name" value="SigE-fam_strep"/>
    <property type="match status" value="1"/>
</dbReference>
<evidence type="ECO:0000256" key="5">
    <source>
        <dbReference type="ARBA" id="ARBA00023163"/>
    </source>
</evidence>
<dbReference type="Pfam" id="PF04542">
    <property type="entry name" value="Sigma70_r2"/>
    <property type="match status" value="1"/>
</dbReference>
<evidence type="ECO:0000259" key="6">
    <source>
        <dbReference type="Pfam" id="PF04542"/>
    </source>
</evidence>
<evidence type="ECO:0000256" key="4">
    <source>
        <dbReference type="ARBA" id="ARBA00023125"/>
    </source>
</evidence>